<gene>
    <name evidence="7" type="primary">LOC100371155</name>
</gene>
<dbReference type="SUPFAM" id="SSF52129">
    <property type="entry name" value="Caspase-like"/>
    <property type="match status" value="1"/>
</dbReference>
<protein>
    <submittedName>
        <fullName evidence="7">Caspase-2-like</fullName>
    </submittedName>
</protein>
<keyword evidence="3" id="KW-0053">Apoptosis</keyword>
<dbReference type="GeneID" id="100371155"/>
<dbReference type="RefSeq" id="XP_002735073.1">
    <property type="nucleotide sequence ID" value="XM_002735027.2"/>
</dbReference>
<proteinExistence type="inferred from homology"/>
<keyword evidence="2" id="KW-0645">Protease</keyword>
<dbReference type="PANTHER" id="PTHR47901:SF8">
    <property type="entry name" value="CASPASE-3"/>
    <property type="match status" value="1"/>
</dbReference>
<dbReference type="PRINTS" id="PR00376">
    <property type="entry name" value="IL1BCENZYME"/>
</dbReference>
<dbReference type="InterPro" id="IPR001309">
    <property type="entry name" value="Pept_C14_p20"/>
</dbReference>
<evidence type="ECO:0000259" key="5">
    <source>
        <dbReference type="PROSITE" id="PS50208"/>
    </source>
</evidence>
<dbReference type="InterPro" id="IPR015917">
    <property type="entry name" value="Pept_C14A"/>
</dbReference>
<comment type="similarity">
    <text evidence="1">Belongs to the peptidase C14A family.</text>
</comment>
<dbReference type="PANTHER" id="PTHR47901">
    <property type="entry name" value="CASPASE RECRUITMENT DOMAIN-CONTAINING PROTEIN 18"/>
    <property type="match status" value="1"/>
</dbReference>
<dbReference type="InterPro" id="IPR011600">
    <property type="entry name" value="Pept_C14_caspase"/>
</dbReference>
<dbReference type="SMART" id="SM00115">
    <property type="entry name" value="CASc"/>
    <property type="match status" value="1"/>
</dbReference>
<keyword evidence="6" id="KW-1185">Reference proteome</keyword>
<accession>A0ABM0GQH5</accession>
<dbReference type="Gene3D" id="3.40.50.1460">
    <property type="match status" value="1"/>
</dbReference>
<feature type="domain" description="Caspase family p20" evidence="5">
    <location>
        <begin position="18"/>
        <end position="135"/>
    </location>
</feature>
<name>A0ABM0GQH5_SACKO</name>
<evidence type="ECO:0000313" key="6">
    <source>
        <dbReference type="Proteomes" id="UP000694865"/>
    </source>
</evidence>
<evidence type="ECO:0000256" key="1">
    <source>
        <dbReference type="ARBA" id="ARBA00010134"/>
    </source>
</evidence>
<dbReference type="InterPro" id="IPR002398">
    <property type="entry name" value="Pept_C14"/>
</dbReference>
<dbReference type="Proteomes" id="UP000694865">
    <property type="component" value="Unplaced"/>
</dbReference>
<organism evidence="6 7">
    <name type="scientific">Saccoglossus kowalevskii</name>
    <name type="common">Acorn worm</name>
    <dbReference type="NCBI Taxonomy" id="10224"/>
    <lineage>
        <taxon>Eukaryota</taxon>
        <taxon>Metazoa</taxon>
        <taxon>Hemichordata</taxon>
        <taxon>Enteropneusta</taxon>
        <taxon>Harrimaniidae</taxon>
        <taxon>Saccoglossus</taxon>
    </lineage>
</organism>
<evidence type="ECO:0000256" key="2">
    <source>
        <dbReference type="ARBA" id="ARBA00022670"/>
    </source>
</evidence>
<sequence>MADADDVHLAECSNSHVFILCNYSFNDGREIQPGFKTDAALIKETFVSLEFNTTVYYNLEAGKMSSLFSMFKHLDEDTDCLLIFLITHGSFVGVKGTDGKTITGYDIMKELSNEDCPNLANKPKMIFLSTYESDDGVQRIQRPMYPDMLIVTSSVDTSAYDAAIKDGCQYTADICKYVKKKWKKHDLSDILQIATEASKARDVREKKTGIDPHVMSTLRKPLRFK</sequence>
<dbReference type="InterPro" id="IPR029030">
    <property type="entry name" value="Caspase-like_dom_sf"/>
</dbReference>
<evidence type="ECO:0000313" key="7">
    <source>
        <dbReference type="RefSeq" id="XP_002735073.1"/>
    </source>
</evidence>
<evidence type="ECO:0000256" key="4">
    <source>
        <dbReference type="ARBA" id="ARBA00022801"/>
    </source>
</evidence>
<dbReference type="Pfam" id="PF00656">
    <property type="entry name" value="Peptidase_C14"/>
    <property type="match status" value="1"/>
</dbReference>
<reference evidence="7" key="1">
    <citation type="submission" date="2025-08" db="UniProtKB">
        <authorList>
            <consortium name="RefSeq"/>
        </authorList>
    </citation>
    <scope>IDENTIFICATION</scope>
    <source>
        <tissue evidence="7">Testes</tissue>
    </source>
</reference>
<keyword evidence="4" id="KW-0378">Hydrolase</keyword>
<evidence type="ECO:0000256" key="3">
    <source>
        <dbReference type="ARBA" id="ARBA00022703"/>
    </source>
</evidence>
<dbReference type="PROSITE" id="PS50208">
    <property type="entry name" value="CASPASE_P20"/>
    <property type="match status" value="1"/>
</dbReference>